<dbReference type="PANTHER" id="PTHR47245">
    <property type="entry name" value="PEPTIDYLPROLYL ISOMERASE"/>
    <property type="match status" value="1"/>
</dbReference>
<dbReference type="Gene3D" id="3.10.50.40">
    <property type="match status" value="1"/>
</dbReference>
<keyword evidence="3" id="KW-0732">Signal</keyword>
<dbReference type="EMBL" id="JBHUMF010000029">
    <property type="protein sequence ID" value="MFD2681324.1"/>
    <property type="molecule type" value="Genomic_DNA"/>
</dbReference>
<keyword evidence="7" id="KW-0472">Membrane</keyword>
<protein>
    <recommendedName>
        <fullName evidence="2">peptidylprolyl isomerase</fullName>
        <ecNumber evidence="2">5.2.1.8</ecNumber>
    </recommendedName>
</protein>
<dbReference type="SUPFAM" id="SSF109998">
    <property type="entry name" value="Triger factor/SurA peptide-binding domain-like"/>
    <property type="match status" value="1"/>
</dbReference>
<reference evidence="10" key="1">
    <citation type="journal article" date="2019" name="Int. J. Syst. Evol. Microbiol.">
        <title>The Global Catalogue of Microorganisms (GCM) 10K type strain sequencing project: providing services to taxonomists for standard genome sequencing and annotation.</title>
        <authorList>
            <consortium name="The Broad Institute Genomics Platform"/>
            <consortium name="The Broad Institute Genome Sequencing Center for Infectious Disease"/>
            <person name="Wu L."/>
            <person name="Ma J."/>
        </authorList>
    </citation>
    <scope>NUCLEOTIDE SEQUENCE [LARGE SCALE GENOMIC DNA]</scope>
    <source>
        <strain evidence="10">KCTC 3913</strain>
    </source>
</reference>
<evidence type="ECO:0000256" key="1">
    <source>
        <dbReference type="ARBA" id="ARBA00000971"/>
    </source>
</evidence>
<dbReference type="EC" id="5.2.1.8" evidence="2"/>
<comment type="caution">
    <text evidence="9">The sequence shown here is derived from an EMBL/GenBank/DDBJ whole genome shotgun (WGS) entry which is preliminary data.</text>
</comment>
<dbReference type="RefSeq" id="WP_377935446.1">
    <property type="nucleotide sequence ID" value="NZ_JBHUMF010000029.1"/>
</dbReference>
<dbReference type="InterPro" id="IPR046357">
    <property type="entry name" value="PPIase_dom_sf"/>
</dbReference>
<name>A0ABW5RTK3_9BACI</name>
<feature type="transmembrane region" description="Helical" evidence="7">
    <location>
        <begin position="7"/>
        <end position="26"/>
    </location>
</feature>
<dbReference type="Gene3D" id="1.10.4030.10">
    <property type="entry name" value="Porin chaperone SurA, peptide-binding domain"/>
    <property type="match status" value="1"/>
</dbReference>
<evidence type="ECO:0000256" key="4">
    <source>
        <dbReference type="ARBA" id="ARBA00023110"/>
    </source>
</evidence>
<dbReference type="GO" id="GO:0016853">
    <property type="term" value="F:isomerase activity"/>
    <property type="evidence" value="ECO:0007669"/>
    <property type="project" value="UniProtKB-KW"/>
</dbReference>
<proteinExistence type="predicted"/>
<dbReference type="Pfam" id="PF13624">
    <property type="entry name" value="SurA_N_3"/>
    <property type="match status" value="1"/>
</dbReference>
<dbReference type="InterPro" id="IPR050245">
    <property type="entry name" value="PrsA_foldase"/>
</dbReference>
<keyword evidence="7" id="KW-0812">Transmembrane</keyword>
<dbReference type="PANTHER" id="PTHR47245:SF1">
    <property type="entry name" value="FOLDASE PROTEIN PRSA"/>
    <property type="match status" value="1"/>
</dbReference>
<comment type="catalytic activity">
    <reaction evidence="1">
        <text>[protein]-peptidylproline (omega=180) = [protein]-peptidylproline (omega=0)</text>
        <dbReference type="Rhea" id="RHEA:16237"/>
        <dbReference type="Rhea" id="RHEA-COMP:10747"/>
        <dbReference type="Rhea" id="RHEA-COMP:10748"/>
        <dbReference type="ChEBI" id="CHEBI:83833"/>
        <dbReference type="ChEBI" id="CHEBI:83834"/>
        <dbReference type="EC" id="5.2.1.8"/>
    </reaction>
</comment>
<evidence type="ECO:0000256" key="2">
    <source>
        <dbReference type="ARBA" id="ARBA00013194"/>
    </source>
</evidence>
<evidence type="ECO:0000256" key="7">
    <source>
        <dbReference type="SAM" id="Phobius"/>
    </source>
</evidence>
<dbReference type="InterPro" id="IPR027304">
    <property type="entry name" value="Trigger_fact/SurA_dom_sf"/>
</dbReference>
<dbReference type="Pfam" id="PF13145">
    <property type="entry name" value="Rotamase_2"/>
    <property type="match status" value="1"/>
</dbReference>
<dbReference type="Proteomes" id="UP001597506">
    <property type="component" value="Unassembled WGS sequence"/>
</dbReference>
<evidence type="ECO:0000256" key="6">
    <source>
        <dbReference type="PROSITE-ProRule" id="PRU00278"/>
    </source>
</evidence>
<evidence type="ECO:0000313" key="10">
    <source>
        <dbReference type="Proteomes" id="UP001597506"/>
    </source>
</evidence>
<keyword evidence="7" id="KW-1133">Transmembrane helix</keyword>
<accession>A0ABW5RTK3</accession>
<dbReference type="SUPFAM" id="SSF54534">
    <property type="entry name" value="FKBP-like"/>
    <property type="match status" value="1"/>
</dbReference>
<gene>
    <name evidence="9" type="ORF">ACFSUL_11260</name>
</gene>
<keyword evidence="4 6" id="KW-0697">Rotamase</keyword>
<keyword evidence="10" id="KW-1185">Reference proteome</keyword>
<keyword evidence="5 6" id="KW-0413">Isomerase</keyword>
<evidence type="ECO:0000313" key="9">
    <source>
        <dbReference type="EMBL" id="MFD2681324.1"/>
    </source>
</evidence>
<dbReference type="PROSITE" id="PS50198">
    <property type="entry name" value="PPIC_PPIASE_2"/>
    <property type="match status" value="1"/>
</dbReference>
<organism evidence="9 10">
    <name type="scientific">Bacillus seohaeanensis</name>
    <dbReference type="NCBI Taxonomy" id="284580"/>
    <lineage>
        <taxon>Bacteria</taxon>
        <taxon>Bacillati</taxon>
        <taxon>Bacillota</taxon>
        <taxon>Bacilli</taxon>
        <taxon>Bacillales</taxon>
        <taxon>Bacillaceae</taxon>
        <taxon>Bacillus</taxon>
    </lineage>
</organism>
<evidence type="ECO:0000256" key="3">
    <source>
        <dbReference type="ARBA" id="ARBA00022729"/>
    </source>
</evidence>
<sequence length="298" mass="34302">MKIKRSALLSVIAILLITNIVTLVLWGKGNKSLSGTDAASETVATVGDEVVSREDWLHRLEKKYGEQELKALVNQKVMEKVAKDNGIEISKEQIDQEYELIQSVYNTYDQKMVLDEDAVRKQLKAELMLEEYLTKDVKVKEEDMLSYYEENEKLYQIPTMYKLAQITVLTKEDSDQVITELENGSSFKVLAMEHSVDKQSSALGGEIGYIPVNSGYLSKEAIKELESLDNGEWTNPVAVDDHYVIYRLEGKTKEKHYSFDEVKRQIRRQIALEQLETPVQPEDFWEEVGVEWFYGKKQ</sequence>
<evidence type="ECO:0000256" key="5">
    <source>
        <dbReference type="ARBA" id="ARBA00023235"/>
    </source>
</evidence>
<evidence type="ECO:0000259" key="8">
    <source>
        <dbReference type="PROSITE" id="PS50198"/>
    </source>
</evidence>
<feature type="domain" description="PpiC" evidence="8">
    <location>
        <begin position="158"/>
        <end position="250"/>
    </location>
</feature>
<dbReference type="InterPro" id="IPR000297">
    <property type="entry name" value="PPIase_PpiC"/>
</dbReference>